<evidence type="ECO:0000313" key="2">
    <source>
        <dbReference type="Proteomes" id="UP000054776"/>
    </source>
</evidence>
<dbReference type="Proteomes" id="UP000054776">
    <property type="component" value="Unassembled WGS sequence"/>
</dbReference>
<reference evidence="1 2" key="1">
    <citation type="submission" date="2015-01" db="EMBL/GenBank/DDBJ databases">
        <title>Evolution of Trichinella species and genotypes.</title>
        <authorList>
            <person name="Korhonen P.K."/>
            <person name="Edoardo P."/>
            <person name="Giuseppe L.R."/>
            <person name="Gasser R.B."/>
        </authorList>
    </citation>
    <scope>NUCLEOTIDE SEQUENCE [LARGE SCALE GENOMIC DNA]</scope>
    <source>
        <strain evidence="1">ISS3</strain>
    </source>
</reference>
<name>A0A0V1BCV0_TRISP</name>
<dbReference type="AlphaFoldDB" id="A0A0V1BCV0"/>
<proteinExistence type="predicted"/>
<dbReference type="InParanoid" id="A0A0V1BCV0"/>
<accession>A0A0V1BCV0</accession>
<gene>
    <name evidence="1" type="ORF">T01_2889</name>
</gene>
<evidence type="ECO:0000313" key="1">
    <source>
        <dbReference type="EMBL" id="KRY34885.1"/>
    </source>
</evidence>
<sequence>MEYCWERAPNEFDIYEKNKWNIASIFHPHLFILSGSYSRSAINQRNYVYKNLSNITTNT</sequence>
<protein>
    <submittedName>
        <fullName evidence="1">Uncharacterized protein</fullName>
    </submittedName>
</protein>
<keyword evidence="2" id="KW-1185">Reference proteome</keyword>
<comment type="caution">
    <text evidence="1">The sequence shown here is derived from an EMBL/GenBank/DDBJ whole genome shotgun (WGS) entry which is preliminary data.</text>
</comment>
<dbReference type="EMBL" id="JYDH01000060">
    <property type="protein sequence ID" value="KRY34885.1"/>
    <property type="molecule type" value="Genomic_DNA"/>
</dbReference>
<organism evidence="1 2">
    <name type="scientific">Trichinella spiralis</name>
    <name type="common">Trichina worm</name>
    <dbReference type="NCBI Taxonomy" id="6334"/>
    <lineage>
        <taxon>Eukaryota</taxon>
        <taxon>Metazoa</taxon>
        <taxon>Ecdysozoa</taxon>
        <taxon>Nematoda</taxon>
        <taxon>Enoplea</taxon>
        <taxon>Dorylaimia</taxon>
        <taxon>Trichinellida</taxon>
        <taxon>Trichinellidae</taxon>
        <taxon>Trichinella</taxon>
    </lineage>
</organism>